<evidence type="ECO:0000313" key="1">
    <source>
        <dbReference type="EMBL" id="MBF0869727.1"/>
    </source>
</evidence>
<comment type="caution">
    <text evidence="1">The sequence shown here is derived from an EMBL/GenBank/DDBJ whole genome shotgun (WGS) entry which is preliminary data.</text>
</comment>
<accession>A0A9Q2FI02</accession>
<dbReference type="AlphaFoldDB" id="A0A9Q2FI02"/>
<dbReference type="Gene3D" id="3.30.2000.20">
    <property type="match status" value="1"/>
</dbReference>
<evidence type="ECO:0000313" key="2">
    <source>
        <dbReference type="Proteomes" id="UP000661006"/>
    </source>
</evidence>
<proteinExistence type="predicted"/>
<protein>
    <submittedName>
        <fullName evidence="1">Uncharacterized protein</fullName>
    </submittedName>
</protein>
<gene>
    <name evidence="1" type="ORF">HKD32_02480</name>
</gene>
<reference evidence="1" key="2">
    <citation type="submission" date="2020-11" db="EMBL/GenBank/DDBJ databases">
        <title>Description of novel Gluconobacter species.</title>
        <authorList>
            <person name="Cleenwerck I."/>
            <person name="Cnockaert M."/>
            <person name="Borremans W."/>
            <person name="Wieme A.D."/>
            <person name="De Vuyst L."/>
            <person name="Vandamme P."/>
        </authorList>
    </citation>
    <scope>NUCLEOTIDE SEQUENCE</scope>
    <source>
        <strain evidence="1">R71697</strain>
    </source>
</reference>
<sequence>MTSPVVWMDGFQRASAAMAPFGIPVLDAMAQATEDQQHPWVLFEVASADGDRLGVGEIVDEETGQIWLHLFVPRGYGALPALERRKALSVAFRVPDGAAPEGLYYDGKSYDPPDSDQTGKWVRFSLAVTYRYQDIVLPLPSP</sequence>
<dbReference type="EMBL" id="JABCQN010000001">
    <property type="protein sequence ID" value="MBF0869727.1"/>
    <property type="molecule type" value="Genomic_DNA"/>
</dbReference>
<name>A0A9Q2FI02_GLUJA</name>
<dbReference type="Proteomes" id="UP000661006">
    <property type="component" value="Unassembled WGS sequence"/>
</dbReference>
<dbReference type="RefSeq" id="WP_194257445.1">
    <property type="nucleotide sequence ID" value="NZ_JABCQN010000001.1"/>
</dbReference>
<dbReference type="GeneID" id="81473547"/>
<reference evidence="1" key="1">
    <citation type="submission" date="2020-04" db="EMBL/GenBank/DDBJ databases">
        <authorList>
            <person name="Sombolestani A."/>
        </authorList>
    </citation>
    <scope>NUCLEOTIDE SEQUENCE</scope>
    <source>
        <strain evidence="1">R71697</strain>
    </source>
</reference>
<organism evidence="1 2">
    <name type="scientific">Gluconobacter japonicus</name>
    <dbReference type="NCBI Taxonomy" id="376620"/>
    <lineage>
        <taxon>Bacteria</taxon>
        <taxon>Pseudomonadati</taxon>
        <taxon>Pseudomonadota</taxon>
        <taxon>Alphaproteobacteria</taxon>
        <taxon>Acetobacterales</taxon>
        <taxon>Acetobacteraceae</taxon>
        <taxon>Gluconobacter</taxon>
    </lineage>
</organism>